<reference evidence="1" key="1">
    <citation type="submission" date="2024-03" db="EMBL/GenBank/DDBJ databases">
        <title>WGS assembly of Saponaria officinalis var. Norfolk2.</title>
        <authorList>
            <person name="Jenkins J."/>
            <person name="Shu S."/>
            <person name="Grimwood J."/>
            <person name="Barry K."/>
            <person name="Goodstein D."/>
            <person name="Schmutz J."/>
            <person name="Leebens-Mack J."/>
            <person name="Osbourn A."/>
        </authorList>
    </citation>
    <scope>NUCLEOTIDE SEQUENCE [LARGE SCALE GENOMIC DNA]</scope>
    <source>
        <strain evidence="1">JIC</strain>
    </source>
</reference>
<dbReference type="PANTHER" id="PTHR36002">
    <property type="entry name" value="PYRD"/>
    <property type="match status" value="1"/>
</dbReference>
<evidence type="ECO:0000313" key="1">
    <source>
        <dbReference type="EMBL" id="KAK9713789.1"/>
    </source>
</evidence>
<comment type="caution">
    <text evidence="1">The sequence shown here is derived from an EMBL/GenBank/DDBJ whole genome shotgun (WGS) entry which is preliminary data.</text>
</comment>
<dbReference type="EMBL" id="JBDFQZ010000006">
    <property type="protein sequence ID" value="KAK9713789.1"/>
    <property type="molecule type" value="Genomic_DNA"/>
</dbReference>
<name>A0AAW1K836_SAPOF</name>
<organism evidence="1 2">
    <name type="scientific">Saponaria officinalis</name>
    <name type="common">Common soapwort</name>
    <name type="synonym">Lychnis saponaria</name>
    <dbReference type="NCBI Taxonomy" id="3572"/>
    <lineage>
        <taxon>Eukaryota</taxon>
        <taxon>Viridiplantae</taxon>
        <taxon>Streptophyta</taxon>
        <taxon>Embryophyta</taxon>
        <taxon>Tracheophyta</taxon>
        <taxon>Spermatophyta</taxon>
        <taxon>Magnoliopsida</taxon>
        <taxon>eudicotyledons</taxon>
        <taxon>Gunneridae</taxon>
        <taxon>Pentapetalae</taxon>
        <taxon>Caryophyllales</taxon>
        <taxon>Caryophyllaceae</taxon>
        <taxon>Caryophylleae</taxon>
        <taxon>Saponaria</taxon>
    </lineage>
</organism>
<gene>
    <name evidence="1" type="ORF">RND81_06G051400</name>
</gene>
<dbReference type="Proteomes" id="UP001443914">
    <property type="component" value="Unassembled WGS sequence"/>
</dbReference>
<dbReference type="AlphaFoldDB" id="A0AAW1K836"/>
<dbReference type="PANTHER" id="PTHR36002:SF1">
    <property type="entry name" value="PYRD"/>
    <property type="match status" value="1"/>
</dbReference>
<accession>A0AAW1K836</accession>
<protein>
    <submittedName>
        <fullName evidence="1">Uncharacterized protein</fullName>
    </submittedName>
</protein>
<evidence type="ECO:0000313" key="2">
    <source>
        <dbReference type="Proteomes" id="UP001443914"/>
    </source>
</evidence>
<keyword evidence="2" id="KW-1185">Reference proteome</keyword>
<proteinExistence type="predicted"/>
<sequence>MSLACLVCHKVESPSRSFRSYSVSSSDNQGTCSAIAACLSRKHSIPPPRTNTVTPSSKVTPHADVGTPRLVRCRAVRRDQVRDWNLDVIDLLHA</sequence>